<keyword evidence="1" id="KW-0472">Membrane</keyword>
<keyword evidence="1" id="KW-1133">Transmembrane helix</keyword>
<organism evidence="2 3">
    <name type="scientific">Alistipes hominis</name>
    <dbReference type="NCBI Taxonomy" id="2763015"/>
    <lineage>
        <taxon>Bacteria</taxon>
        <taxon>Pseudomonadati</taxon>
        <taxon>Bacteroidota</taxon>
        <taxon>Bacteroidia</taxon>
        <taxon>Bacteroidales</taxon>
        <taxon>Rikenellaceae</taxon>
        <taxon>Alistipes</taxon>
    </lineage>
</organism>
<evidence type="ECO:0000313" key="2">
    <source>
        <dbReference type="EMBL" id="MBC5617152.1"/>
    </source>
</evidence>
<dbReference type="EMBL" id="JACOOK010000004">
    <property type="protein sequence ID" value="MBC5617152.1"/>
    <property type="molecule type" value="Genomic_DNA"/>
</dbReference>
<gene>
    <name evidence="2" type="ORF">H8S08_09005</name>
</gene>
<dbReference type="RefSeq" id="WP_147387404.1">
    <property type="nucleotide sequence ID" value="NZ_JACOOK010000004.1"/>
</dbReference>
<name>A0ABR7CNC3_9BACT</name>
<comment type="caution">
    <text evidence="2">The sequence shown here is derived from an EMBL/GenBank/DDBJ whole genome shotgun (WGS) entry which is preliminary data.</text>
</comment>
<proteinExistence type="predicted"/>
<feature type="transmembrane region" description="Helical" evidence="1">
    <location>
        <begin position="32"/>
        <end position="49"/>
    </location>
</feature>
<feature type="transmembrane region" description="Helical" evidence="1">
    <location>
        <begin position="70"/>
        <end position="98"/>
    </location>
</feature>
<keyword evidence="3" id="KW-1185">Reference proteome</keyword>
<protein>
    <submittedName>
        <fullName evidence="2">Uncharacterized protein</fullName>
    </submittedName>
</protein>
<evidence type="ECO:0000256" key="1">
    <source>
        <dbReference type="SAM" id="Phobius"/>
    </source>
</evidence>
<sequence>MKIMKISPKTAIQAVVSGVVIGALLSRDYPKAGLVVSACFIAFYLGLTFRRRMCYLLHFVSGGIEKRFLAVSWLCTLYLLIAALVAGTVYNFFLLLALGLDYFLYDKRQRASAGKEKGAGEL</sequence>
<evidence type="ECO:0000313" key="3">
    <source>
        <dbReference type="Proteomes" id="UP000636891"/>
    </source>
</evidence>
<accession>A0ABR7CNC3</accession>
<keyword evidence="1" id="KW-0812">Transmembrane</keyword>
<reference evidence="2 3" key="1">
    <citation type="submission" date="2020-08" db="EMBL/GenBank/DDBJ databases">
        <title>Genome public.</title>
        <authorList>
            <person name="Liu C."/>
            <person name="Sun Q."/>
        </authorList>
    </citation>
    <scope>NUCLEOTIDE SEQUENCE [LARGE SCALE GENOMIC DNA]</scope>
    <source>
        <strain evidence="2 3">New-7</strain>
    </source>
</reference>
<dbReference type="Proteomes" id="UP000636891">
    <property type="component" value="Unassembled WGS sequence"/>
</dbReference>